<evidence type="ECO:0000256" key="2">
    <source>
        <dbReference type="ARBA" id="ARBA00006178"/>
    </source>
</evidence>
<feature type="compositionally biased region" description="Polar residues" evidence="10">
    <location>
        <begin position="125"/>
        <end position="137"/>
    </location>
</feature>
<feature type="coiled-coil region" evidence="9">
    <location>
        <begin position="235"/>
        <end position="262"/>
    </location>
</feature>
<evidence type="ECO:0000256" key="9">
    <source>
        <dbReference type="SAM" id="Coils"/>
    </source>
</evidence>
<dbReference type="Pfam" id="PF05236">
    <property type="entry name" value="TAF4"/>
    <property type="match status" value="1"/>
</dbReference>
<organism evidence="12 13">
    <name type="scientific">Mycena indigotica</name>
    <dbReference type="NCBI Taxonomy" id="2126181"/>
    <lineage>
        <taxon>Eukaryota</taxon>
        <taxon>Fungi</taxon>
        <taxon>Dikarya</taxon>
        <taxon>Basidiomycota</taxon>
        <taxon>Agaricomycotina</taxon>
        <taxon>Agaricomycetes</taxon>
        <taxon>Agaricomycetidae</taxon>
        <taxon>Agaricales</taxon>
        <taxon>Marasmiineae</taxon>
        <taxon>Mycenaceae</taxon>
        <taxon>Mycena</taxon>
    </lineage>
</organism>
<evidence type="ECO:0000256" key="5">
    <source>
        <dbReference type="ARBA" id="ARBA00023163"/>
    </source>
</evidence>
<reference evidence="12" key="1">
    <citation type="submission" date="2020-05" db="EMBL/GenBank/DDBJ databases">
        <title>Mycena genomes resolve the evolution of fungal bioluminescence.</title>
        <authorList>
            <person name="Tsai I.J."/>
        </authorList>
    </citation>
    <scope>NUCLEOTIDE SEQUENCE</scope>
    <source>
        <strain evidence="12">171206Taipei</strain>
    </source>
</reference>
<feature type="region of interest" description="Disordered" evidence="10">
    <location>
        <begin position="119"/>
        <end position="149"/>
    </location>
</feature>
<evidence type="ECO:0000256" key="7">
    <source>
        <dbReference type="ARBA" id="ARBA00025346"/>
    </source>
</evidence>
<keyword evidence="4" id="KW-0805">Transcription regulation</keyword>
<feature type="domain" description="Transcription initiation factor TFIID component TAF4 C-terminal" evidence="11">
    <location>
        <begin position="105"/>
        <end position="371"/>
    </location>
</feature>
<evidence type="ECO:0000256" key="8">
    <source>
        <dbReference type="ARBA" id="ARBA00031747"/>
    </source>
</evidence>
<dbReference type="GO" id="GO:0016251">
    <property type="term" value="F:RNA polymerase II general transcription initiation factor activity"/>
    <property type="evidence" value="ECO:0007669"/>
    <property type="project" value="TreeGrafter"/>
</dbReference>
<keyword evidence="6" id="KW-0539">Nucleus</keyword>
<dbReference type="GO" id="GO:0003677">
    <property type="term" value="F:DNA binding"/>
    <property type="evidence" value="ECO:0007669"/>
    <property type="project" value="TreeGrafter"/>
</dbReference>
<evidence type="ECO:0000256" key="10">
    <source>
        <dbReference type="SAM" id="MobiDB-lite"/>
    </source>
</evidence>
<dbReference type="CDD" id="cd08045">
    <property type="entry name" value="HFD_TAF4"/>
    <property type="match status" value="1"/>
</dbReference>
<evidence type="ECO:0000256" key="6">
    <source>
        <dbReference type="ARBA" id="ARBA00023242"/>
    </source>
</evidence>
<dbReference type="GO" id="GO:0006367">
    <property type="term" value="P:transcription initiation at RNA polymerase II promoter"/>
    <property type="evidence" value="ECO:0007669"/>
    <property type="project" value="TreeGrafter"/>
</dbReference>
<dbReference type="GO" id="GO:0005669">
    <property type="term" value="C:transcription factor TFIID complex"/>
    <property type="evidence" value="ECO:0007669"/>
    <property type="project" value="InterPro"/>
</dbReference>
<dbReference type="Proteomes" id="UP000636479">
    <property type="component" value="Unassembled WGS sequence"/>
</dbReference>
<dbReference type="EMBL" id="JACAZF010000001">
    <property type="protein sequence ID" value="KAF7316328.1"/>
    <property type="molecule type" value="Genomic_DNA"/>
</dbReference>
<dbReference type="GeneID" id="59340957"/>
<keyword evidence="13" id="KW-1185">Reference proteome</keyword>
<dbReference type="InterPro" id="IPR007900">
    <property type="entry name" value="TAF4_C"/>
</dbReference>
<comment type="subcellular location">
    <subcellularLocation>
        <location evidence="1">Nucleus</location>
    </subcellularLocation>
</comment>
<protein>
    <recommendedName>
        <fullName evidence="3">Transcription initiation factor TFIID subunit 4</fullName>
    </recommendedName>
    <alternativeName>
        <fullName evidence="8">TBP-associated factor 4</fullName>
    </alternativeName>
</protein>
<feature type="compositionally biased region" description="Basic and acidic residues" evidence="10">
    <location>
        <begin position="138"/>
        <end position="149"/>
    </location>
</feature>
<evidence type="ECO:0000256" key="3">
    <source>
        <dbReference type="ARBA" id="ARBA00017306"/>
    </source>
</evidence>
<dbReference type="AlphaFoldDB" id="A0A8H6TEN6"/>
<evidence type="ECO:0000256" key="4">
    <source>
        <dbReference type="ARBA" id="ARBA00023015"/>
    </source>
</evidence>
<name>A0A8H6TEN6_9AGAR</name>
<comment type="similarity">
    <text evidence="2">Belongs to the TAF4 family.</text>
</comment>
<evidence type="ECO:0000313" key="13">
    <source>
        <dbReference type="Proteomes" id="UP000636479"/>
    </source>
</evidence>
<dbReference type="PANTHER" id="PTHR15138">
    <property type="entry name" value="TRANSCRIPTION INITIATION FACTOR TFIID SUBUNIT 4"/>
    <property type="match status" value="1"/>
</dbReference>
<comment type="function">
    <text evidence="7">Functions as a component of the DNA-binding general transcription factor complex TFIID. Binding of TFIID to a promoter (with or without TATA element) is the initial step in pre-initiation complex (PIC) formation. TFIID plays a key role in the regulation of gene expression by RNA polymerase II through different activities such as transcription activator interaction, core promoter recognition and selectivity, TFIIA and TFIIB interaction, chromatin modification (histone acetylation by TAF1), facilitation of DNA opening and initiation of transcription.</text>
</comment>
<accession>A0A8H6TEN6</accession>
<comment type="caution">
    <text evidence="12">The sequence shown here is derived from an EMBL/GenBank/DDBJ whole genome shotgun (WGS) entry which is preliminary data.</text>
</comment>
<keyword evidence="9" id="KW-0175">Coiled coil</keyword>
<evidence type="ECO:0000259" key="11">
    <source>
        <dbReference type="Pfam" id="PF05236"/>
    </source>
</evidence>
<dbReference type="RefSeq" id="XP_037226351.1">
    <property type="nucleotide sequence ID" value="XM_037358441.1"/>
</dbReference>
<dbReference type="OrthoDB" id="21060at2759"/>
<dbReference type="InterPro" id="IPR045144">
    <property type="entry name" value="TAF4"/>
</dbReference>
<feature type="compositionally biased region" description="Low complexity" evidence="10">
    <location>
        <begin position="23"/>
        <end position="38"/>
    </location>
</feature>
<sequence>MAMPVISAADLDALIPLDPETPDTPSTSTAPTTTPIASATSSQSAAAVAAAYQQYQQYHQYYTASYGTQLPAATSQPQSMARQAITNAAAAAGSSALDTSDVATLNDALGSAGVDLRAEEESLQRSHGYQNSYANTGSEDRARKQSARPHFDVAHLSSKMRTIATHHKVAGTGVSEDCVNYLALALRARLQDLVTAMIHAAKHRTSAKFDKPASVYDDGTAAWGIMVRSDVAKQLAALEIADREEEERERELRERREQAIDKVLTAALQGEDIPLEMPTEEQVWQERKRRRKTQEIQQKMTNQTANKAAGVPTRIWMTTAHINKGKAPVAAPTPPLPERKYQAVRPESVPQPDGKTVVSMRDAMFVISRERGHGGGRGAALGWA</sequence>
<evidence type="ECO:0000256" key="1">
    <source>
        <dbReference type="ARBA" id="ARBA00004123"/>
    </source>
</evidence>
<dbReference type="PANTHER" id="PTHR15138:SF14">
    <property type="entry name" value="TRANSCRIPTION INITIATION FACTOR TFIID SUBUNIT 4"/>
    <property type="match status" value="1"/>
</dbReference>
<feature type="region of interest" description="Disordered" evidence="10">
    <location>
        <begin position="15"/>
        <end position="38"/>
    </location>
</feature>
<keyword evidence="5" id="KW-0804">Transcription</keyword>
<proteinExistence type="inferred from homology"/>
<gene>
    <name evidence="12" type="ORF">MIND_00151600</name>
</gene>
<evidence type="ECO:0000313" key="12">
    <source>
        <dbReference type="EMBL" id="KAF7316328.1"/>
    </source>
</evidence>